<keyword evidence="2" id="KW-0560">Oxidoreductase</keyword>
<name>A0A2A4FNZ4_9SPHN</name>
<evidence type="ECO:0000256" key="2">
    <source>
        <dbReference type="RuleBase" id="RU000461"/>
    </source>
</evidence>
<comment type="caution">
    <text evidence="3">The sequence shown here is derived from an EMBL/GenBank/DDBJ whole genome shotgun (WGS) entry which is preliminary data.</text>
</comment>
<reference evidence="3 4" key="1">
    <citation type="submission" date="2017-09" db="EMBL/GenBank/DDBJ databases">
        <title>The Catabolism of 3,6-Dichlorosalicylic acid is Initiated by the Cytochrome P450 Monooxygenase DsmABC in Rhizorhabdus dicambivorans Ndbn-20.</title>
        <authorList>
            <person name="Na L."/>
        </authorList>
    </citation>
    <scope>NUCLEOTIDE SEQUENCE [LARGE SCALE GENOMIC DNA]</scope>
    <source>
        <strain evidence="3 4">Ndbn-20m</strain>
    </source>
</reference>
<dbReference type="InterPro" id="IPR017972">
    <property type="entry name" value="Cyt_P450_CS"/>
</dbReference>
<dbReference type="KEGG" id="rdi:CMV14_14515"/>
<dbReference type="SUPFAM" id="SSF48264">
    <property type="entry name" value="Cytochrome P450"/>
    <property type="match status" value="1"/>
</dbReference>
<evidence type="ECO:0000313" key="4">
    <source>
        <dbReference type="Proteomes" id="UP000218934"/>
    </source>
</evidence>
<comment type="similarity">
    <text evidence="1 2">Belongs to the cytochrome P450 family.</text>
</comment>
<keyword evidence="2" id="KW-0479">Metal-binding</keyword>
<keyword evidence="2" id="KW-0349">Heme</keyword>
<dbReference type="PANTHER" id="PTHR46696:SF1">
    <property type="entry name" value="CYTOCHROME P450 YJIB-RELATED"/>
    <property type="match status" value="1"/>
</dbReference>
<accession>A0A2A4FNZ4</accession>
<dbReference type="RefSeq" id="WP_066969616.1">
    <property type="nucleotide sequence ID" value="NZ_CP023449.1"/>
</dbReference>
<keyword evidence="2" id="KW-0503">Monooxygenase</keyword>
<dbReference type="InterPro" id="IPR002397">
    <property type="entry name" value="Cyt_P450_B"/>
</dbReference>
<dbReference type="InterPro" id="IPR036396">
    <property type="entry name" value="Cyt_P450_sf"/>
</dbReference>
<dbReference type="Gene3D" id="1.10.630.10">
    <property type="entry name" value="Cytochrome P450"/>
    <property type="match status" value="1"/>
</dbReference>
<organism evidence="3 4">
    <name type="scientific">Rhizorhabdus dicambivorans</name>
    <dbReference type="NCBI Taxonomy" id="1850238"/>
    <lineage>
        <taxon>Bacteria</taxon>
        <taxon>Pseudomonadati</taxon>
        <taxon>Pseudomonadota</taxon>
        <taxon>Alphaproteobacteria</taxon>
        <taxon>Sphingomonadales</taxon>
        <taxon>Sphingomonadaceae</taxon>
        <taxon>Rhizorhabdus</taxon>
    </lineage>
</organism>
<dbReference type="AlphaFoldDB" id="A0A2A4FNZ4"/>
<dbReference type="GO" id="GO:0004497">
    <property type="term" value="F:monooxygenase activity"/>
    <property type="evidence" value="ECO:0007669"/>
    <property type="project" value="UniProtKB-KW"/>
</dbReference>
<keyword evidence="2" id="KW-0408">Iron</keyword>
<dbReference type="PANTHER" id="PTHR46696">
    <property type="entry name" value="P450, PUTATIVE (EUROFUNG)-RELATED"/>
    <property type="match status" value="1"/>
</dbReference>
<proteinExistence type="inferred from homology"/>
<protein>
    <submittedName>
        <fullName evidence="3">Cytochrome P450</fullName>
    </submittedName>
</protein>
<sequence>MAGPDEVVVSSRVTPVSDVDIFSAQNLLNPYPVYEGLREQGGAVWLSQIDMFILTRFTDVQGALADWQAFTSAKGVMMNDRMNDTLQGIVLCSDDPEHAAMRKVLIAPLLPRELKALTDKITNEAESLVDRLVAKGSFNAATEFAQYLPVTLVSELVGLPEEGRERMLDWAAANFDCFGPMNQRTLDAFPTVEEMVKYAFTECVPGKLKPGGWAAKIWEAADRGEIRREQAPVMMNDYMGPSLDTTIFATSAAIMLLATNPDQWDILRENPSIIPNAVNEVVRIESPIQNFSRVATRDVVIDGVTIPAGSRIIMSYGAANRDPRKWDDPNRFDVRRRAMDHLGFGHGVHQCIGNNLARMEITALLTALARRVKRIELHDSERHINNVLRGFRRLDVTVH</sequence>
<dbReference type="CDD" id="cd11037">
    <property type="entry name" value="CYP199A2-like"/>
    <property type="match status" value="1"/>
</dbReference>
<dbReference type="Pfam" id="PF00067">
    <property type="entry name" value="p450"/>
    <property type="match status" value="1"/>
</dbReference>
<gene>
    <name evidence="3" type="ORF">COO09_23275</name>
</gene>
<dbReference type="PRINTS" id="PR00359">
    <property type="entry name" value="BP450"/>
</dbReference>
<keyword evidence="4" id="KW-1185">Reference proteome</keyword>
<dbReference type="GO" id="GO:0016705">
    <property type="term" value="F:oxidoreductase activity, acting on paired donors, with incorporation or reduction of molecular oxygen"/>
    <property type="evidence" value="ECO:0007669"/>
    <property type="project" value="InterPro"/>
</dbReference>
<dbReference type="PROSITE" id="PS00086">
    <property type="entry name" value="CYTOCHROME_P450"/>
    <property type="match status" value="1"/>
</dbReference>
<evidence type="ECO:0000313" key="3">
    <source>
        <dbReference type="EMBL" id="PCE39877.1"/>
    </source>
</evidence>
<dbReference type="GO" id="GO:0020037">
    <property type="term" value="F:heme binding"/>
    <property type="evidence" value="ECO:0007669"/>
    <property type="project" value="InterPro"/>
</dbReference>
<evidence type="ECO:0000256" key="1">
    <source>
        <dbReference type="ARBA" id="ARBA00010617"/>
    </source>
</evidence>
<dbReference type="OrthoDB" id="5522954at2"/>
<dbReference type="GO" id="GO:0005506">
    <property type="term" value="F:iron ion binding"/>
    <property type="evidence" value="ECO:0007669"/>
    <property type="project" value="InterPro"/>
</dbReference>
<dbReference type="InterPro" id="IPR001128">
    <property type="entry name" value="Cyt_P450"/>
</dbReference>
<dbReference type="Proteomes" id="UP000218934">
    <property type="component" value="Unassembled WGS sequence"/>
</dbReference>
<dbReference type="EMBL" id="NWUF01000042">
    <property type="protein sequence ID" value="PCE39877.1"/>
    <property type="molecule type" value="Genomic_DNA"/>
</dbReference>